<dbReference type="PANTHER" id="PTHR38645">
    <property type="entry name" value="CHROMOSOME 9, WHOLE GENOME SHOTGUN SEQUENCE"/>
    <property type="match status" value="1"/>
</dbReference>
<proteinExistence type="predicted"/>
<accession>A0A9P4LHW0</accession>
<dbReference type="Proteomes" id="UP000799777">
    <property type="component" value="Unassembled WGS sequence"/>
</dbReference>
<organism evidence="2 3">
    <name type="scientific">Setomelanomma holmii</name>
    <dbReference type="NCBI Taxonomy" id="210430"/>
    <lineage>
        <taxon>Eukaryota</taxon>
        <taxon>Fungi</taxon>
        <taxon>Dikarya</taxon>
        <taxon>Ascomycota</taxon>
        <taxon>Pezizomycotina</taxon>
        <taxon>Dothideomycetes</taxon>
        <taxon>Pleosporomycetidae</taxon>
        <taxon>Pleosporales</taxon>
        <taxon>Pleosporineae</taxon>
        <taxon>Phaeosphaeriaceae</taxon>
        <taxon>Setomelanomma</taxon>
    </lineage>
</organism>
<feature type="region of interest" description="Disordered" evidence="1">
    <location>
        <begin position="218"/>
        <end position="256"/>
    </location>
</feature>
<evidence type="ECO:0000313" key="2">
    <source>
        <dbReference type="EMBL" id="KAF2024962.1"/>
    </source>
</evidence>
<protein>
    <submittedName>
        <fullName evidence="2">Uncharacterized protein</fullName>
    </submittedName>
</protein>
<evidence type="ECO:0000313" key="3">
    <source>
        <dbReference type="Proteomes" id="UP000799777"/>
    </source>
</evidence>
<name>A0A9P4LHW0_9PLEO</name>
<feature type="region of interest" description="Disordered" evidence="1">
    <location>
        <begin position="1"/>
        <end position="23"/>
    </location>
</feature>
<evidence type="ECO:0000256" key="1">
    <source>
        <dbReference type="SAM" id="MobiDB-lite"/>
    </source>
</evidence>
<feature type="region of interest" description="Disordered" evidence="1">
    <location>
        <begin position="86"/>
        <end position="148"/>
    </location>
</feature>
<feature type="compositionally biased region" description="Polar residues" evidence="1">
    <location>
        <begin position="1"/>
        <end position="12"/>
    </location>
</feature>
<dbReference type="OrthoDB" id="21418at2759"/>
<dbReference type="EMBL" id="ML978279">
    <property type="protein sequence ID" value="KAF2024962.1"/>
    <property type="molecule type" value="Genomic_DNA"/>
</dbReference>
<reference evidence="2" key="1">
    <citation type="journal article" date="2020" name="Stud. Mycol.">
        <title>101 Dothideomycetes genomes: a test case for predicting lifestyles and emergence of pathogens.</title>
        <authorList>
            <person name="Haridas S."/>
            <person name="Albert R."/>
            <person name="Binder M."/>
            <person name="Bloem J."/>
            <person name="Labutti K."/>
            <person name="Salamov A."/>
            <person name="Andreopoulos B."/>
            <person name="Baker S."/>
            <person name="Barry K."/>
            <person name="Bills G."/>
            <person name="Bluhm B."/>
            <person name="Cannon C."/>
            <person name="Castanera R."/>
            <person name="Culley D."/>
            <person name="Daum C."/>
            <person name="Ezra D."/>
            <person name="Gonzalez J."/>
            <person name="Henrissat B."/>
            <person name="Kuo A."/>
            <person name="Liang C."/>
            <person name="Lipzen A."/>
            <person name="Lutzoni F."/>
            <person name="Magnuson J."/>
            <person name="Mondo S."/>
            <person name="Nolan M."/>
            <person name="Ohm R."/>
            <person name="Pangilinan J."/>
            <person name="Park H.-J."/>
            <person name="Ramirez L."/>
            <person name="Alfaro M."/>
            <person name="Sun H."/>
            <person name="Tritt A."/>
            <person name="Yoshinaga Y."/>
            <person name="Zwiers L.-H."/>
            <person name="Turgeon B."/>
            <person name="Goodwin S."/>
            <person name="Spatafora J."/>
            <person name="Crous P."/>
            <person name="Grigoriev I."/>
        </authorList>
    </citation>
    <scope>NUCLEOTIDE SEQUENCE</scope>
    <source>
        <strain evidence="2">CBS 110217</strain>
    </source>
</reference>
<gene>
    <name evidence="2" type="ORF">EK21DRAFT_77621</name>
</gene>
<sequence>MDSMRSLNTSLPKTRRQPDVHQSFRTAALNVTNLYKSALADLDRARSDGYQEALDEILAFLDKENIGVGDGEGWRIRQWATERLDGEGSLPCKQSSSDSDEDDLDDKRARSSSPVMEHNNIAEEAHAQEAASESNQRSDSAPPPVQMEATTTAADATPLNHVFQFSASQDFPSNNANDAAVSDFAAAARRAFPNPRRTSNRSSSSRNLQRSAAQNLLQLGNGAGQKRRLMQDFFNIDGSNDRRDGSSGGPKRGRMT</sequence>
<feature type="region of interest" description="Disordered" evidence="1">
    <location>
        <begin position="190"/>
        <end position="209"/>
    </location>
</feature>
<dbReference type="PANTHER" id="PTHR38645:SF1">
    <property type="entry name" value="YALI0F12243P"/>
    <property type="match status" value="1"/>
</dbReference>
<dbReference type="AlphaFoldDB" id="A0A9P4LHW0"/>
<comment type="caution">
    <text evidence="2">The sequence shown here is derived from an EMBL/GenBank/DDBJ whole genome shotgun (WGS) entry which is preliminary data.</text>
</comment>
<keyword evidence="3" id="KW-1185">Reference proteome</keyword>